<dbReference type="Proteomes" id="UP000325286">
    <property type="component" value="Chromosome"/>
</dbReference>
<dbReference type="InterPro" id="IPR011049">
    <property type="entry name" value="Serralysin-like_metalloprot_C"/>
</dbReference>
<dbReference type="PRINTS" id="PR00313">
    <property type="entry name" value="CABNDNGRPT"/>
</dbReference>
<accession>A0A5B9QJM4</accession>
<keyword evidence="1" id="KW-0378">Hydrolase</keyword>
<dbReference type="OrthoDB" id="291126at2"/>
<sequence length="618" mass="67126">MKFWTNPKLGKRLRTRQRSTIRHPQPRRFQPLEARMMMAGDVTAYLDGYTLRIEGDGEANHIEVRQLSNGNISIEKTEPNSSRLPADYHTRVNGGFSDVLPGQFNSISISMNGNDDSLKLIDMDVAWDLTINLGSGADDLDVYNVLVGDDLRVYTGGAPSNRSDVVDIYNVEVGTATSNADLVVDSQNNGDREVVYVRNTTVADDLFLLLSHTDTENDSAFVYNDVQVNGLASNGTTRIDSNYLYLDDFSTYGSGDFRFVNTLYAYDSYFSSDLSVTGTQLDDVLKLTNLSVGYSAEVEALDGDDKVEIHGGQAFTIDGGGDRDEIIGGSGNDIIFGGSGDDILKGGAGVDQLFGEADNDWLEAGSAAELAVGGSGQDWNAHRFDDNGATFDDINQNTTPTCVILSSLSAVARIDGSDFLLDKISYLGNYEYEVRLFDASGVLKPQTIEFDGTLYGWEPSIDAEGESWVILFQRAYLQSKGLDYTVQAQATGTAAGENTATIGQPLTMLTGRTSNLYYTSNRSVNPSAIVNAVKQGKRVLVGTKGAGQVKEQLVNNHAYTVIDEDLTFDWKTRTWQGTVTLRNPWGVDGGQSTDSVNDGVIVVDIDVLWSSIAVVTTN</sequence>
<feature type="active site" evidence="1">
    <location>
        <position position="583"/>
    </location>
</feature>
<gene>
    <name evidence="3" type="primary">cya_1</name>
    <name evidence="3" type="ORF">UC8_01220</name>
</gene>
<dbReference type="GO" id="GO:0006508">
    <property type="term" value="P:proteolysis"/>
    <property type="evidence" value="ECO:0007669"/>
    <property type="project" value="UniProtKB-KW"/>
</dbReference>
<evidence type="ECO:0000259" key="2">
    <source>
        <dbReference type="PROSITE" id="PS50203"/>
    </source>
</evidence>
<keyword evidence="1" id="KW-0645">Protease</keyword>
<dbReference type="EMBL" id="CP042914">
    <property type="protein sequence ID" value="QEG38169.1"/>
    <property type="molecule type" value="Genomic_DNA"/>
</dbReference>
<dbReference type="InterPro" id="IPR001343">
    <property type="entry name" value="Hemolysn_Ca-bd"/>
</dbReference>
<dbReference type="Pfam" id="PF00353">
    <property type="entry name" value="HemolysinCabind"/>
    <property type="match status" value="2"/>
</dbReference>
<dbReference type="Gene3D" id="2.150.10.10">
    <property type="entry name" value="Serralysin-like metalloprotease, C-terminal"/>
    <property type="match status" value="1"/>
</dbReference>
<evidence type="ECO:0000313" key="3">
    <source>
        <dbReference type="EMBL" id="QEG38169.1"/>
    </source>
</evidence>
<feature type="active site" evidence="1">
    <location>
        <position position="557"/>
    </location>
</feature>
<dbReference type="InterPro" id="IPR038765">
    <property type="entry name" value="Papain-like_cys_pep_sf"/>
</dbReference>
<name>A0A5B9QJM4_9BACT</name>
<dbReference type="RefSeq" id="WP_068130050.1">
    <property type="nucleotide sequence ID" value="NZ_CP042914.1"/>
</dbReference>
<dbReference type="Pfam" id="PF00648">
    <property type="entry name" value="Peptidase_C2"/>
    <property type="match status" value="1"/>
</dbReference>
<keyword evidence="1" id="KW-0788">Thiol protease</keyword>
<dbReference type="SUPFAM" id="SSF54001">
    <property type="entry name" value="Cysteine proteinases"/>
    <property type="match status" value="1"/>
</dbReference>
<dbReference type="InterPro" id="IPR001300">
    <property type="entry name" value="Peptidase_C2_calpain_cat"/>
</dbReference>
<dbReference type="KEGG" id="rul:UC8_01220"/>
<keyword evidence="4" id="KW-1185">Reference proteome</keyword>
<feature type="domain" description="Calpain catalytic" evidence="2">
    <location>
        <begin position="387"/>
        <end position="586"/>
    </location>
</feature>
<dbReference type="InterPro" id="IPR018511">
    <property type="entry name" value="Hemolysin-typ_Ca-bd_CS"/>
</dbReference>
<evidence type="ECO:0000313" key="4">
    <source>
        <dbReference type="Proteomes" id="UP000325286"/>
    </source>
</evidence>
<dbReference type="GO" id="GO:0005509">
    <property type="term" value="F:calcium ion binding"/>
    <property type="evidence" value="ECO:0007669"/>
    <property type="project" value="InterPro"/>
</dbReference>
<reference evidence="3 4" key="1">
    <citation type="submission" date="2019-08" db="EMBL/GenBank/DDBJ databases">
        <title>Deep-cultivation of Planctomycetes and their phenomic and genomic characterization uncovers novel biology.</title>
        <authorList>
            <person name="Wiegand S."/>
            <person name="Jogler M."/>
            <person name="Boedeker C."/>
            <person name="Pinto D."/>
            <person name="Vollmers J."/>
            <person name="Rivas-Marin E."/>
            <person name="Kohn T."/>
            <person name="Peeters S.H."/>
            <person name="Heuer A."/>
            <person name="Rast P."/>
            <person name="Oberbeckmann S."/>
            <person name="Bunk B."/>
            <person name="Jeske O."/>
            <person name="Meyerdierks A."/>
            <person name="Storesund J.E."/>
            <person name="Kallscheuer N."/>
            <person name="Luecker S."/>
            <person name="Lage O.M."/>
            <person name="Pohl T."/>
            <person name="Merkel B.J."/>
            <person name="Hornburger P."/>
            <person name="Mueller R.-W."/>
            <person name="Bruemmer F."/>
            <person name="Labrenz M."/>
            <person name="Spormann A.M."/>
            <person name="Op den Camp H."/>
            <person name="Overmann J."/>
            <person name="Amann R."/>
            <person name="Jetten M.S.M."/>
            <person name="Mascher T."/>
            <person name="Medema M.H."/>
            <person name="Devos D.P."/>
            <person name="Kaster A.-K."/>
            <person name="Ovreas L."/>
            <person name="Rohde M."/>
            <person name="Galperin M.Y."/>
            <person name="Jogler C."/>
        </authorList>
    </citation>
    <scope>NUCLEOTIDE SEQUENCE [LARGE SCALE GENOMIC DNA]</scope>
    <source>
        <strain evidence="3 4">UC8</strain>
    </source>
</reference>
<organism evidence="3 4">
    <name type="scientific">Roseimaritima ulvae</name>
    <dbReference type="NCBI Taxonomy" id="980254"/>
    <lineage>
        <taxon>Bacteria</taxon>
        <taxon>Pseudomonadati</taxon>
        <taxon>Planctomycetota</taxon>
        <taxon>Planctomycetia</taxon>
        <taxon>Pirellulales</taxon>
        <taxon>Pirellulaceae</taxon>
        <taxon>Roseimaritima</taxon>
    </lineage>
</organism>
<dbReference type="SUPFAM" id="SSF51120">
    <property type="entry name" value="beta-Roll"/>
    <property type="match status" value="1"/>
</dbReference>
<dbReference type="GO" id="GO:0004198">
    <property type="term" value="F:calcium-dependent cysteine-type endopeptidase activity"/>
    <property type="evidence" value="ECO:0007669"/>
    <property type="project" value="InterPro"/>
</dbReference>
<dbReference type="AlphaFoldDB" id="A0A5B9QJM4"/>
<evidence type="ECO:0000256" key="1">
    <source>
        <dbReference type="PROSITE-ProRule" id="PRU00239"/>
    </source>
</evidence>
<protein>
    <submittedName>
        <fullName evidence="3">Bifunctional hemolysin/adenylate cyclase</fullName>
    </submittedName>
</protein>
<dbReference type="PROSITE" id="PS50203">
    <property type="entry name" value="CALPAIN_CAT"/>
    <property type="match status" value="1"/>
</dbReference>
<proteinExistence type="predicted"/>
<feature type="active site" evidence="1">
    <location>
        <position position="402"/>
    </location>
</feature>
<dbReference type="PROSITE" id="PS00330">
    <property type="entry name" value="HEMOLYSIN_CALCIUM"/>
    <property type="match status" value="1"/>
</dbReference>